<dbReference type="Gene3D" id="3.10.20.30">
    <property type="match status" value="1"/>
</dbReference>
<feature type="domain" description="2Fe-2S ferredoxin-type" evidence="7">
    <location>
        <begin position="242"/>
        <end position="325"/>
    </location>
</feature>
<dbReference type="CDD" id="cd06185">
    <property type="entry name" value="PDR_like"/>
    <property type="match status" value="1"/>
</dbReference>
<evidence type="ECO:0000259" key="8">
    <source>
        <dbReference type="PROSITE" id="PS51384"/>
    </source>
</evidence>
<dbReference type="PROSITE" id="PS00197">
    <property type="entry name" value="2FE2S_FER_1"/>
    <property type="match status" value="1"/>
</dbReference>
<dbReference type="InterPro" id="IPR012675">
    <property type="entry name" value="Beta-grasp_dom_sf"/>
</dbReference>
<gene>
    <name evidence="9" type="ORF">ACFFIC_09045</name>
</gene>
<evidence type="ECO:0000313" key="10">
    <source>
        <dbReference type="Proteomes" id="UP001589789"/>
    </source>
</evidence>
<dbReference type="Gene3D" id="2.40.30.10">
    <property type="entry name" value="Translation factors"/>
    <property type="match status" value="1"/>
</dbReference>
<dbReference type="InterPro" id="IPR050415">
    <property type="entry name" value="MRET"/>
</dbReference>
<keyword evidence="6" id="KW-0411">Iron-sulfur</keyword>
<dbReference type="PROSITE" id="PS51085">
    <property type="entry name" value="2FE2S_FER_2"/>
    <property type="match status" value="1"/>
</dbReference>
<keyword evidence="1" id="KW-0285">Flavoprotein</keyword>
<keyword evidence="4" id="KW-0560">Oxidoreductase</keyword>
<dbReference type="Gene3D" id="3.40.50.80">
    <property type="entry name" value="Nucleotide-binding domain of ferredoxin-NADP reductase (FNR) module"/>
    <property type="match status" value="1"/>
</dbReference>
<organism evidence="9 10">
    <name type="scientific">Muricoccus vinaceus</name>
    <dbReference type="NCBI Taxonomy" id="424704"/>
    <lineage>
        <taxon>Bacteria</taxon>
        <taxon>Pseudomonadati</taxon>
        <taxon>Pseudomonadota</taxon>
        <taxon>Alphaproteobacteria</taxon>
        <taxon>Acetobacterales</taxon>
        <taxon>Roseomonadaceae</taxon>
        <taxon>Muricoccus</taxon>
    </lineage>
</organism>
<dbReference type="InterPro" id="IPR039261">
    <property type="entry name" value="FNR_nucleotide-bd"/>
</dbReference>
<dbReference type="InterPro" id="IPR001433">
    <property type="entry name" value="OxRdtase_FAD/NAD-bd"/>
</dbReference>
<dbReference type="RefSeq" id="WP_377049851.1">
    <property type="nucleotide sequence ID" value="NZ_JBHLVZ010000013.1"/>
</dbReference>
<keyword evidence="3" id="KW-0479">Metal-binding</keyword>
<accession>A0ABV6IQT6</accession>
<sequence length="325" mass="35431">MLDAPAEGELMPLRVARAESAADGIHLFELRAPDGAELPPFTPGAHLSVRVPSGAMRNYSLCNDPHERDRYVIAVKRDEGGRGGSVALVDNTAEGSTLEVSAPRNLFELDTRAPEYIFVAGGIGITPILAMIRYLKATGGKPFRLFYLTRHTAGTAFHAELSDPAFAGSNAVVIHHDEGNPENAYDLWPVFEEPTKAHIYCCGPRPLMDAVRDMTGHWPENSVHFEDFGSDLVRPRADDKPFTIRLGADGDPLEIPVGTTILEVLRAHGRKLPSSCESGTCGTCRTRYTAGEVDHRDMVLTPAEQKTSLMICVSRARTDSLVLEL</sequence>
<dbReference type="PANTHER" id="PTHR47354">
    <property type="entry name" value="NADH OXIDOREDUCTASE HCR"/>
    <property type="match status" value="1"/>
</dbReference>
<evidence type="ECO:0000256" key="4">
    <source>
        <dbReference type="ARBA" id="ARBA00023002"/>
    </source>
</evidence>
<dbReference type="SUPFAM" id="SSF54292">
    <property type="entry name" value="2Fe-2S ferredoxin-like"/>
    <property type="match status" value="1"/>
</dbReference>
<keyword evidence="5" id="KW-0408">Iron</keyword>
<keyword evidence="2" id="KW-0001">2Fe-2S</keyword>
<dbReference type="InterPro" id="IPR008333">
    <property type="entry name" value="Cbr1-like_FAD-bd_dom"/>
</dbReference>
<evidence type="ECO:0000313" key="9">
    <source>
        <dbReference type="EMBL" id="MFC0385702.1"/>
    </source>
</evidence>
<evidence type="ECO:0000256" key="3">
    <source>
        <dbReference type="ARBA" id="ARBA00022723"/>
    </source>
</evidence>
<dbReference type="Pfam" id="PF00111">
    <property type="entry name" value="Fer2"/>
    <property type="match status" value="1"/>
</dbReference>
<dbReference type="Proteomes" id="UP001589789">
    <property type="component" value="Unassembled WGS sequence"/>
</dbReference>
<dbReference type="CDD" id="cd00207">
    <property type="entry name" value="fer2"/>
    <property type="match status" value="1"/>
</dbReference>
<dbReference type="Pfam" id="PF00970">
    <property type="entry name" value="FAD_binding_6"/>
    <property type="match status" value="1"/>
</dbReference>
<dbReference type="SUPFAM" id="SSF52343">
    <property type="entry name" value="Ferredoxin reductase-like, C-terminal NADP-linked domain"/>
    <property type="match status" value="1"/>
</dbReference>
<dbReference type="InterPro" id="IPR017938">
    <property type="entry name" value="Riboflavin_synthase-like_b-brl"/>
</dbReference>
<dbReference type="PRINTS" id="PR00409">
    <property type="entry name" value="PHDIOXRDTASE"/>
</dbReference>
<proteinExistence type="predicted"/>
<evidence type="ECO:0000256" key="1">
    <source>
        <dbReference type="ARBA" id="ARBA00022630"/>
    </source>
</evidence>
<dbReference type="SUPFAM" id="SSF63380">
    <property type="entry name" value="Riboflavin synthase domain-like"/>
    <property type="match status" value="1"/>
</dbReference>
<dbReference type="InterPro" id="IPR017927">
    <property type="entry name" value="FAD-bd_FR_type"/>
</dbReference>
<comment type="caution">
    <text evidence="9">The sequence shown here is derived from an EMBL/GenBank/DDBJ whole genome shotgun (WGS) entry which is preliminary data.</text>
</comment>
<evidence type="ECO:0000256" key="6">
    <source>
        <dbReference type="ARBA" id="ARBA00023014"/>
    </source>
</evidence>
<name>A0ABV6IQT6_9PROT</name>
<dbReference type="InterPro" id="IPR006058">
    <property type="entry name" value="2Fe2S_fd_BS"/>
</dbReference>
<dbReference type="EMBL" id="JBHLVZ010000013">
    <property type="protein sequence ID" value="MFC0385702.1"/>
    <property type="molecule type" value="Genomic_DNA"/>
</dbReference>
<protein>
    <submittedName>
        <fullName evidence="9">PDR/VanB family oxidoreductase</fullName>
    </submittedName>
</protein>
<dbReference type="PROSITE" id="PS51384">
    <property type="entry name" value="FAD_FR"/>
    <property type="match status" value="1"/>
</dbReference>
<evidence type="ECO:0000256" key="2">
    <source>
        <dbReference type="ARBA" id="ARBA00022714"/>
    </source>
</evidence>
<keyword evidence="10" id="KW-1185">Reference proteome</keyword>
<dbReference type="InterPro" id="IPR001041">
    <property type="entry name" value="2Fe-2S_ferredoxin-type"/>
</dbReference>
<evidence type="ECO:0000259" key="7">
    <source>
        <dbReference type="PROSITE" id="PS51085"/>
    </source>
</evidence>
<feature type="domain" description="FAD-binding FR-type" evidence="8">
    <location>
        <begin position="8"/>
        <end position="110"/>
    </location>
</feature>
<dbReference type="PANTHER" id="PTHR47354:SF1">
    <property type="entry name" value="CARNITINE MONOOXYGENASE REDUCTASE SUBUNIT"/>
    <property type="match status" value="1"/>
</dbReference>
<evidence type="ECO:0000256" key="5">
    <source>
        <dbReference type="ARBA" id="ARBA00023004"/>
    </source>
</evidence>
<dbReference type="InterPro" id="IPR036010">
    <property type="entry name" value="2Fe-2S_ferredoxin-like_sf"/>
</dbReference>
<dbReference type="Pfam" id="PF00175">
    <property type="entry name" value="NAD_binding_1"/>
    <property type="match status" value="1"/>
</dbReference>
<reference evidence="9 10" key="1">
    <citation type="submission" date="2024-09" db="EMBL/GenBank/DDBJ databases">
        <authorList>
            <person name="Sun Q."/>
            <person name="Mori K."/>
        </authorList>
    </citation>
    <scope>NUCLEOTIDE SEQUENCE [LARGE SCALE GENOMIC DNA]</scope>
    <source>
        <strain evidence="9 10">CCM 7468</strain>
    </source>
</reference>